<feature type="chain" id="PRO_5045792564" description="Calmodulin" evidence="8">
    <location>
        <begin position="26"/>
        <end position="901"/>
    </location>
</feature>
<dbReference type="Gene3D" id="3.50.4.10">
    <property type="entry name" value="Hepatocyte Growth Factor"/>
    <property type="match status" value="1"/>
</dbReference>
<dbReference type="SUPFAM" id="SSF53335">
    <property type="entry name" value="S-adenosyl-L-methionine-dependent methyltransferases"/>
    <property type="match status" value="1"/>
</dbReference>
<dbReference type="InterPro" id="IPR029063">
    <property type="entry name" value="SAM-dependent_MTases_sf"/>
</dbReference>
<evidence type="ECO:0000256" key="4">
    <source>
        <dbReference type="ARBA" id="ARBA00022837"/>
    </source>
</evidence>
<name>A0ABP0HAS8_9DINO</name>
<dbReference type="EMBL" id="CAXAMN010000126">
    <property type="protein sequence ID" value="CAK8986601.1"/>
    <property type="molecule type" value="Genomic_DNA"/>
</dbReference>
<keyword evidence="6" id="KW-1015">Disulfide bond</keyword>
<dbReference type="Proteomes" id="UP001642484">
    <property type="component" value="Unassembled WGS sequence"/>
</dbReference>
<dbReference type="Gene3D" id="3.40.50.150">
    <property type="entry name" value="Vaccinia Virus protein VP39"/>
    <property type="match status" value="1"/>
</dbReference>
<keyword evidence="5" id="KW-0007">Acetylation</keyword>
<dbReference type="PANTHER" id="PTHR23048:SF0">
    <property type="entry name" value="CALMODULIN LIKE 3"/>
    <property type="match status" value="1"/>
</dbReference>
<sequence>MIAHGILRYGFVFTAVGTVVADADAAFPFLDDGYCASSHAEAFDGSIDIASMDCAEIMEFVYISRWKLWQQLDQELAEVNQSSVAASSLKILRRSSKASSLASAHVHIITAVASQRSECFSEHVRLLLTVSLRRMKTLCTQQVKQLWFASQDGFTHESDHQMRLKSWLSEATGLLEADLRTLKTVLQTWTAPSLAESRFYSHEADGRYSTMEALRRDTFEEYQLDKGLLQGMLRMLPLDAVVADFGAGSGQYSKWLNDTGLVTALAFDGSPDIHLVTKGAVALADLGQPLSLWRRFDWSLCIEVAEHLPTKLTPTFLANLDKHTEQGLIITWARPGLQGLGTANPLTQDQALELIREHTGLSHLDQELTAALRASASIPHIADTLLVMVRPGSAGAAPTSDAAPACNAEHGWIYAGNDVQMFTAVKSASACCELCNSNENCRFWTWSREESHKEFCWIKATREYRISHAGFISGTRDSDAALANLVSLVSPRPWQNALASLKSCLEEENQRGDTPGGSSSVRSTEWLRVRLSSSTTMGPVAQFNVHKKKMCKRAIAGSSDWKDKEDKTVEAFQSWDTDGNGFIGEEELADVLAKMGCEVSSKDLQIMLKNADGNKDGKIAYEEMVHWICRAPDLEVGKLTLKHMYCLYRLHSCFFGLESWGSRAQRSDQKGINIGWQSELKVYFMLSSDLFKESVKQLEQELQILKRSLESQEDAQELMNQKLTMLQTTAKAKMQEKLTPVIKRSFSYHDKDNSGALTYDESMIFFSNFVALYEPFMETISKLSTFQRMTVPSTSTAAPHELHNEFLKQYTILKDHHLENIDSHHKAAFECLCREGQIREDDLVEALLHGHPKNREFLEALGLLATLGDMESKLQDKGETLAKIEQSATIIDEGFVDCSIL</sequence>
<organism evidence="10 11">
    <name type="scientific">Durusdinium trenchii</name>
    <dbReference type="NCBI Taxonomy" id="1381693"/>
    <lineage>
        <taxon>Eukaryota</taxon>
        <taxon>Sar</taxon>
        <taxon>Alveolata</taxon>
        <taxon>Dinophyceae</taxon>
        <taxon>Suessiales</taxon>
        <taxon>Symbiodiniaceae</taxon>
        <taxon>Durusdinium</taxon>
    </lineage>
</organism>
<accession>A0ABP0HAS8</accession>
<keyword evidence="4" id="KW-0106">Calcium</keyword>
<dbReference type="CDD" id="cd00051">
    <property type="entry name" value="EFh"/>
    <property type="match status" value="1"/>
</dbReference>
<comment type="caution">
    <text evidence="10">The sequence shown here is derived from an EMBL/GenBank/DDBJ whole genome shotgun (WGS) entry which is preliminary data.</text>
</comment>
<reference evidence="10 11" key="1">
    <citation type="submission" date="2024-02" db="EMBL/GenBank/DDBJ databases">
        <authorList>
            <person name="Chen Y."/>
            <person name="Shah S."/>
            <person name="Dougan E. K."/>
            <person name="Thang M."/>
            <person name="Chan C."/>
        </authorList>
    </citation>
    <scope>NUCLEOTIDE SEQUENCE [LARGE SCALE GENOMIC DNA]</scope>
</reference>
<proteinExistence type="predicted"/>
<dbReference type="SMART" id="SM00223">
    <property type="entry name" value="APPLE"/>
    <property type="match status" value="1"/>
</dbReference>
<dbReference type="PROSITE" id="PS00018">
    <property type="entry name" value="EF_HAND_1"/>
    <property type="match status" value="2"/>
</dbReference>
<evidence type="ECO:0000313" key="11">
    <source>
        <dbReference type="Proteomes" id="UP001642484"/>
    </source>
</evidence>
<feature type="domain" description="EF-hand" evidence="9">
    <location>
        <begin position="599"/>
        <end position="634"/>
    </location>
</feature>
<keyword evidence="8" id="KW-0732">Signal</keyword>
<dbReference type="InterPro" id="IPR002048">
    <property type="entry name" value="EF_hand_dom"/>
</dbReference>
<dbReference type="Pfam" id="PF14295">
    <property type="entry name" value="PAN_4"/>
    <property type="match status" value="1"/>
</dbReference>
<dbReference type="SUPFAM" id="SSF47473">
    <property type="entry name" value="EF-hand"/>
    <property type="match status" value="1"/>
</dbReference>
<dbReference type="PROSITE" id="PS50222">
    <property type="entry name" value="EF_HAND_2"/>
    <property type="match status" value="2"/>
</dbReference>
<feature type="domain" description="EF-hand" evidence="9">
    <location>
        <begin position="563"/>
        <end position="598"/>
    </location>
</feature>
<dbReference type="SMART" id="SM00054">
    <property type="entry name" value="EFh"/>
    <property type="match status" value="3"/>
</dbReference>
<dbReference type="InterPro" id="IPR000177">
    <property type="entry name" value="Apple"/>
</dbReference>
<evidence type="ECO:0000256" key="5">
    <source>
        <dbReference type="ARBA" id="ARBA00022990"/>
    </source>
</evidence>
<keyword evidence="11" id="KW-1185">Reference proteome</keyword>
<protein>
    <recommendedName>
        <fullName evidence="1">Calmodulin</fullName>
    </recommendedName>
</protein>
<dbReference type="InterPro" id="IPR011992">
    <property type="entry name" value="EF-hand-dom_pair"/>
</dbReference>
<feature type="signal peptide" evidence="8">
    <location>
        <begin position="1"/>
        <end position="25"/>
    </location>
</feature>
<evidence type="ECO:0000256" key="6">
    <source>
        <dbReference type="ARBA" id="ARBA00023157"/>
    </source>
</evidence>
<keyword evidence="7" id="KW-0175">Coiled coil</keyword>
<dbReference type="Pfam" id="PF13499">
    <property type="entry name" value="EF-hand_7"/>
    <property type="match status" value="1"/>
</dbReference>
<dbReference type="InterPro" id="IPR003609">
    <property type="entry name" value="Pan_app"/>
</dbReference>
<evidence type="ECO:0000313" key="10">
    <source>
        <dbReference type="EMBL" id="CAK8986601.1"/>
    </source>
</evidence>
<dbReference type="InterPro" id="IPR018247">
    <property type="entry name" value="EF_Hand_1_Ca_BS"/>
</dbReference>
<dbReference type="Gene3D" id="1.10.238.10">
    <property type="entry name" value="EF-hand"/>
    <property type="match status" value="1"/>
</dbReference>
<evidence type="ECO:0000256" key="8">
    <source>
        <dbReference type="SAM" id="SignalP"/>
    </source>
</evidence>
<evidence type="ECO:0000256" key="1">
    <source>
        <dbReference type="ARBA" id="ARBA00020786"/>
    </source>
</evidence>
<keyword evidence="2" id="KW-0479">Metal-binding</keyword>
<evidence type="ECO:0000259" key="9">
    <source>
        <dbReference type="PROSITE" id="PS50222"/>
    </source>
</evidence>
<evidence type="ECO:0000256" key="3">
    <source>
        <dbReference type="ARBA" id="ARBA00022737"/>
    </source>
</evidence>
<feature type="coiled-coil region" evidence="7">
    <location>
        <begin position="688"/>
        <end position="722"/>
    </location>
</feature>
<keyword evidence="3" id="KW-0677">Repeat</keyword>
<dbReference type="SUPFAM" id="SSF57414">
    <property type="entry name" value="Hairpin loop containing domain-like"/>
    <property type="match status" value="1"/>
</dbReference>
<dbReference type="PANTHER" id="PTHR23048">
    <property type="entry name" value="MYOSIN LIGHT CHAIN 1, 3"/>
    <property type="match status" value="1"/>
</dbReference>
<dbReference type="InterPro" id="IPR050230">
    <property type="entry name" value="CALM/Myosin/TropC-like"/>
</dbReference>
<evidence type="ECO:0000256" key="2">
    <source>
        <dbReference type="ARBA" id="ARBA00022723"/>
    </source>
</evidence>
<gene>
    <name evidence="10" type="ORF">CCMP2556_LOCUS562</name>
</gene>
<evidence type="ECO:0000256" key="7">
    <source>
        <dbReference type="SAM" id="Coils"/>
    </source>
</evidence>